<dbReference type="EMBL" id="CP146256">
    <property type="protein sequence ID" value="XAH74377.1"/>
    <property type="molecule type" value="Genomic_DNA"/>
</dbReference>
<name>A0ABZ3EXI7_9FIRM</name>
<keyword evidence="2" id="KW-1185">Reference proteome</keyword>
<sequence>MASILFKCTQRLDEYSPAAFCGRYDKLADAKEILSEDKRNAVIFQFACKCNNAAFPAMILSRQGGGEVVLGIVKTAVEIATLAGSVAVSLLPAPGSRVRVICNPLIIV</sequence>
<evidence type="ECO:0000313" key="1">
    <source>
        <dbReference type="EMBL" id="XAH74377.1"/>
    </source>
</evidence>
<protein>
    <submittedName>
        <fullName evidence="1">Uncharacterized protein</fullName>
    </submittedName>
</protein>
<dbReference type="Proteomes" id="UP001451571">
    <property type="component" value="Chromosome"/>
</dbReference>
<gene>
    <name evidence="1" type="ORF">V6984_01010</name>
</gene>
<accession>A0ABZ3EXI7</accession>
<evidence type="ECO:0000313" key="2">
    <source>
        <dbReference type="Proteomes" id="UP001451571"/>
    </source>
</evidence>
<dbReference type="RefSeq" id="WP_342757970.1">
    <property type="nucleotide sequence ID" value="NZ_CP146256.1"/>
</dbReference>
<proteinExistence type="predicted"/>
<organism evidence="1 2">
    <name type="scientific">Kineothrix sedimenti</name>
    <dbReference type="NCBI Taxonomy" id="3123317"/>
    <lineage>
        <taxon>Bacteria</taxon>
        <taxon>Bacillati</taxon>
        <taxon>Bacillota</taxon>
        <taxon>Clostridia</taxon>
        <taxon>Lachnospirales</taxon>
        <taxon>Lachnospiraceae</taxon>
        <taxon>Kineothrix</taxon>
    </lineage>
</organism>
<reference evidence="1 2" key="1">
    <citation type="submission" date="2024-02" db="EMBL/GenBank/DDBJ databases">
        <title>Bacterial strain from lacustrine sediment.</title>
        <authorList>
            <person name="Petit C."/>
            <person name="Fadhlaoui K."/>
        </authorList>
    </citation>
    <scope>NUCLEOTIDE SEQUENCE [LARGE SCALE GENOMIC DNA]</scope>
    <source>
        <strain evidence="1 2">IPX-CK</strain>
    </source>
</reference>